<evidence type="ECO:0008006" key="4">
    <source>
        <dbReference type="Google" id="ProtNLM"/>
    </source>
</evidence>
<evidence type="ECO:0000313" key="2">
    <source>
        <dbReference type="EMBL" id="OAB81824.1"/>
    </source>
</evidence>
<feature type="transmembrane region" description="Helical" evidence="1">
    <location>
        <begin position="138"/>
        <end position="156"/>
    </location>
</feature>
<dbReference type="STRING" id="1763537.ULVI_00355"/>
<dbReference type="Pfam" id="PF07099">
    <property type="entry name" value="DUF1361"/>
    <property type="match status" value="1"/>
</dbReference>
<sequence length="218" mass="25562">MMLRQLYANRLTTPLLLNIMFSLVLLFARVIITQSGFYLFLIWNLFLAIIPFLLSRWLKLNPTIHLYKTIIIGSIWLLFLPNAPYIMTDFIHLQTGTKIPFWYDLLLVSSFAVNGMLLFYLSLKDISLVINPFLGKKFTTFVIILIGFLSGFGIYLGRFQRFNSWDLFLEPLLIFRAIKVLIIQPMDYWEVWTFTTIFGVFLTLGFYLLQSLFAVPKK</sequence>
<evidence type="ECO:0000256" key="1">
    <source>
        <dbReference type="SAM" id="Phobius"/>
    </source>
</evidence>
<feature type="transmembrane region" description="Helical" evidence="1">
    <location>
        <begin position="37"/>
        <end position="58"/>
    </location>
</feature>
<accession>A0A167KF42</accession>
<keyword evidence="3" id="KW-1185">Reference proteome</keyword>
<reference evidence="2 3" key="1">
    <citation type="submission" date="2016-02" db="EMBL/GenBank/DDBJ databases">
        <title>Ulvibacter sp. LPB0005, isolated from Thais luteostoma.</title>
        <authorList>
            <person name="Shin S.-K."/>
            <person name="Yi H."/>
        </authorList>
    </citation>
    <scope>NUCLEOTIDE SEQUENCE [LARGE SCALE GENOMIC DNA]</scope>
    <source>
        <strain evidence="2 3">LPB0005</strain>
    </source>
</reference>
<dbReference type="Proteomes" id="UP000077013">
    <property type="component" value="Unassembled WGS sequence"/>
</dbReference>
<proteinExistence type="predicted"/>
<protein>
    <recommendedName>
        <fullName evidence="4">DUF1361 domain-containing protein</fullName>
    </recommendedName>
</protein>
<feature type="transmembrane region" description="Helical" evidence="1">
    <location>
        <begin position="101"/>
        <end position="123"/>
    </location>
</feature>
<comment type="caution">
    <text evidence="2">The sequence shown here is derived from an EMBL/GenBank/DDBJ whole genome shotgun (WGS) entry which is preliminary data.</text>
</comment>
<dbReference type="AlphaFoldDB" id="A0A167KF42"/>
<dbReference type="InterPro" id="IPR009793">
    <property type="entry name" value="DUF1361"/>
</dbReference>
<feature type="transmembrane region" description="Helical" evidence="1">
    <location>
        <begin position="12"/>
        <end position="32"/>
    </location>
</feature>
<feature type="transmembrane region" description="Helical" evidence="1">
    <location>
        <begin position="192"/>
        <end position="215"/>
    </location>
</feature>
<evidence type="ECO:0000313" key="3">
    <source>
        <dbReference type="Proteomes" id="UP000077013"/>
    </source>
</evidence>
<gene>
    <name evidence="2" type="ORF">ULVI_00355</name>
</gene>
<keyword evidence="1" id="KW-0472">Membrane</keyword>
<dbReference type="OrthoDB" id="4540541at2"/>
<dbReference type="EMBL" id="LRXL01000001">
    <property type="protein sequence ID" value="OAB81824.1"/>
    <property type="molecule type" value="Genomic_DNA"/>
</dbReference>
<feature type="transmembrane region" description="Helical" evidence="1">
    <location>
        <begin position="64"/>
        <end position="80"/>
    </location>
</feature>
<name>A0A167KF42_9FLAO</name>
<keyword evidence="1" id="KW-0812">Transmembrane</keyword>
<keyword evidence="1" id="KW-1133">Transmembrane helix</keyword>
<organism evidence="2 3">
    <name type="scientific">Cochleicola gelatinilyticus</name>
    <dbReference type="NCBI Taxonomy" id="1763537"/>
    <lineage>
        <taxon>Bacteria</taxon>
        <taxon>Pseudomonadati</taxon>
        <taxon>Bacteroidota</taxon>
        <taxon>Flavobacteriia</taxon>
        <taxon>Flavobacteriales</taxon>
        <taxon>Flavobacteriaceae</taxon>
        <taxon>Cochleicola</taxon>
    </lineage>
</organism>